<dbReference type="Proteomes" id="UP001369958">
    <property type="component" value="Chromosome"/>
</dbReference>
<evidence type="ECO:0000313" key="1">
    <source>
        <dbReference type="EMBL" id="WWT33179.1"/>
    </source>
</evidence>
<accession>A0ABZ2I1H6</accession>
<name>A0ABZ2I1H6_9HYPH</name>
<sequence>MSILPRETIIAGLEAARKIKEGHLPTDEDLSDAPILADWAISDNANELVRLVGWVTGHPLLDDGWITTSVLLAIDPERKWARTVSRLYRLDKPLGG</sequence>
<protein>
    <submittedName>
        <fullName evidence="1">DUF6634 family protein</fullName>
    </submittedName>
</protein>
<keyword evidence="2" id="KW-1185">Reference proteome</keyword>
<reference evidence="1 2" key="1">
    <citation type="submission" date="2024-02" db="EMBL/GenBank/DDBJ databases">
        <title>Complete genome sequence of Pelagibacterium nitratireducens ZH15.</title>
        <authorList>
            <person name="Zhao L.H."/>
        </authorList>
    </citation>
    <scope>NUCLEOTIDE SEQUENCE [LARGE SCALE GENOMIC DNA]</scope>
    <source>
        <strain evidence="1 2">ZH15</strain>
    </source>
</reference>
<evidence type="ECO:0000313" key="2">
    <source>
        <dbReference type="Proteomes" id="UP001369958"/>
    </source>
</evidence>
<dbReference type="RefSeq" id="WP_338608602.1">
    <property type="nucleotide sequence ID" value="NZ_CP146275.1"/>
</dbReference>
<dbReference type="InterPro" id="IPR046574">
    <property type="entry name" value="DUF6634"/>
</dbReference>
<gene>
    <name evidence="1" type="ORF">V6617_01530</name>
</gene>
<dbReference type="Pfam" id="PF20339">
    <property type="entry name" value="DUF6634"/>
    <property type="match status" value="1"/>
</dbReference>
<organism evidence="1 2">
    <name type="scientific">Pelagibacterium nitratireducens</name>
    <dbReference type="NCBI Taxonomy" id="1046114"/>
    <lineage>
        <taxon>Bacteria</taxon>
        <taxon>Pseudomonadati</taxon>
        <taxon>Pseudomonadota</taxon>
        <taxon>Alphaproteobacteria</taxon>
        <taxon>Hyphomicrobiales</taxon>
        <taxon>Devosiaceae</taxon>
        <taxon>Pelagibacterium</taxon>
    </lineage>
</organism>
<dbReference type="EMBL" id="CP146275">
    <property type="protein sequence ID" value="WWT33179.1"/>
    <property type="molecule type" value="Genomic_DNA"/>
</dbReference>
<proteinExistence type="predicted"/>